<accession>A0A4R2S3I9</accession>
<proteinExistence type="predicted"/>
<reference evidence="1 2" key="1">
    <citation type="submission" date="2019-03" db="EMBL/GenBank/DDBJ databases">
        <title>Genomic Encyclopedia of Type Strains, Phase IV (KMG-IV): sequencing the most valuable type-strain genomes for metagenomic binning, comparative biology and taxonomic classification.</title>
        <authorList>
            <person name="Goeker M."/>
        </authorList>
    </citation>
    <scope>NUCLEOTIDE SEQUENCE [LARGE SCALE GENOMIC DNA]</scope>
    <source>
        <strain evidence="1 2">DSM 46831</strain>
    </source>
</reference>
<dbReference type="AlphaFoldDB" id="A0A4R2S3I9"/>
<sequence length="49" mass="5318">MMINHDVVSGVSTYFQNLSEDVFPDDLKNRATVVLSGSAGWGIAEGLFE</sequence>
<comment type="caution">
    <text evidence="1">The sequence shown here is derived from an EMBL/GenBank/DDBJ whole genome shotgun (WGS) entry which is preliminary data.</text>
</comment>
<organism evidence="1 2">
    <name type="scientific">Baia soyae</name>
    <dbReference type="NCBI Taxonomy" id="1544746"/>
    <lineage>
        <taxon>Bacteria</taxon>
        <taxon>Bacillati</taxon>
        <taxon>Bacillota</taxon>
        <taxon>Bacilli</taxon>
        <taxon>Bacillales</taxon>
        <taxon>Thermoactinomycetaceae</taxon>
        <taxon>Baia</taxon>
    </lineage>
</organism>
<name>A0A4R2S3I9_9BACL</name>
<dbReference type="Proteomes" id="UP000294746">
    <property type="component" value="Unassembled WGS sequence"/>
</dbReference>
<protein>
    <submittedName>
        <fullName evidence="1">Uncharacterized protein</fullName>
    </submittedName>
</protein>
<keyword evidence="2" id="KW-1185">Reference proteome</keyword>
<evidence type="ECO:0000313" key="2">
    <source>
        <dbReference type="Proteomes" id="UP000294746"/>
    </source>
</evidence>
<evidence type="ECO:0000313" key="1">
    <source>
        <dbReference type="EMBL" id="TCP70584.1"/>
    </source>
</evidence>
<dbReference type="EMBL" id="SLXV01000001">
    <property type="protein sequence ID" value="TCP70584.1"/>
    <property type="molecule type" value="Genomic_DNA"/>
</dbReference>
<gene>
    <name evidence="1" type="ORF">EDD57_10124</name>
</gene>